<name>A0A2H0N2T4_9BACT</name>
<comment type="caution">
    <text evidence="2">The sequence shown here is derived from an EMBL/GenBank/DDBJ whole genome shotgun (WGS) entry which is preliminary data.</text>
</comment>
<organism evidence="2 3">
    <name type="scientific">Candidatus Magasanikbacteria bacterium CG11_big_fil_rev_8_21_14_0_20_43_7</name>
    <dbReference type="NCBI Taxonomy" id="1974654"/>
    <lineage>
        <taxon>Bacteria</taxon>
        <taxon>Candidatus Magasanikiibacteriota</taxon>
    </lineage>
</organism>
<feature type="domain" description="N-acetyltransferase" evidence="1">
    <location>
        <begin position="14"/>
        <end position="180"/>
    </location>
</feature>
<dbReference type="PROSITE" id="PS51186">
    <property type="entry name" value="GNAT"/>
    <property type="match status" value="1"/>
</dbReference>
<sequence length="180" mass="20510">MFPKKIILNNDLILTIREARIKDAKAMIGHMHIVSTETDFLTYGAGEFLLTLKEEEDYIRKTAQSDHEIFLLAEVNNHIIGIGGIHSTNNIRTKHIGNLGLAIQKKWWGIGIGSYVLEGLIDWAKKNTILRKIDLFVVENNHAAITLYKKFGFQEEGLARRTMYIKGTFFDAYTMGLLID</sequence>
<dbReference type="InterPro" id="IPR000182">
    <property type="entry name" value="GNAT_dom"/>
</dbReference>
<dbReference type="PANTHER" id="PTHR43415:SF3">
    <property type="entry name" value="GNAT-FAMILY ACETYLTRANSFERASE"/>
    <property type="match status" value="1"/>
</dbReference>
<protein>
    <submittedName>
        <fullName evidence="2">GNAT family N-acetyltransferase</fullName>
    </submittedName>
</protein>
<dbReference type="Pfam" id="PF00583">
    <property type="entry name" value="Acetyltransf_1"/>
    <property type="match status" value="1"/>
</dbReference>
<accession>A0A2H0N2T4</accession>
<evidence type="ECO:0000313" key="2">
    <source>
        <dbReference type="EMBL" id="PIR03202.1"/>
    </source>
</evidence>
<reference evidence="2 3" key="1">
    <citation type="submission" date="2017-09" db="EMBL/GenBank/DDBJ databases">
        <title>Depth-based differentiation of microbial function through sediment-hosted aquifers and enrichment of novel symbionts in the deep terrestrial subsurface.</title>
        <authorList>
            <person name="Probst A.J."/>
            <person name="Ladd B."/>
            <person name="Jarett J.K."/>
            <person name="Geller-Mcgrath D.E."/>
            <person name="Sieber C.M."/>
            <person name="Emerson J.B."/>
            <person name="Anantharaman K."/>
            <person name="Thomas B.C."/>
            <person name="Malmstrom R."/>
            <person name="Stieglmeier M."/>
            <person name="Klingl A."/>
            <person name="Woyke T."/>
            <person name="Ryan C.M."/>
            <person name="Banfield J.F."/>
        </authorList>
    </citation>
    <scope>NUCLEOTIDE SEQUENCE [LARGE SCALE GENOMIC DNA]</scope>
    <source>
        <strain evidence="2">CG11_big_fil_rev_8_21_14_0_20_43_7</strain>
    </source>
</reference>
<dbReference type="SUPFAM" id="SSF55729">
    <property type="entry name" value="Acyl-CoA N-acyltransferases (Nat)"/>
    <property type="match status" value="1"/>
</dbReference>
<dbReference type="CDD" id="cd04301">
    <property type="entry name" value="NAT_SF"/>
    <property type="match status" value="1"/>
</dbReference>
<dbReference type="PANTHER" id="PTHR43415">
    <property type="entry name" value="SPERMIDINE N(1)-ACETYLTRANSFERASE"/>
    <property type="match status" value="1"/>
</dbReference>
<gene>
    <name evidence="2" type="ORF">COV60_01570</name>
</gene>
<dbReference type="GO" id="GO:0016747">
    <property type="term" value="F:acyltransferase activity, transferring groups other than amino-acyl groups"/>
    <property type="evidence" value="ECO:0007669"/>
    <property type="project" value="InterPro"/>
</dbReference>
<dbReference type="AlphaFoldDB" id="A0A2H0N2T4"/>
<proteinExistence type="predicted"/>
<dbReference type="Proteomes" id="UP000229782">
    <property type="component" value="Unassembled WGS sequence"/>
</dbReference>
<dbReference type="InterPro" id="IPR016181">
    <property type="entry name" value="Acyl_CoA_acyltransferase"/>
</dbReference>
<evidence type="ECO:0000313" key="3">
    <source>
        <dbReference type="Proteomes" id="UP000229782"/>
    </source>
</evidence>
<evidence type="ECO:0000259" key="1">
    <source>
        <dbReference type="PROSITE" id="PS51186"/>
    </source>
</evidence>
<keyword evidence="2" id="KW-0808">Transferase</keyword>
<dbReference type="Gene3D" id="3.40.630.30">
    <property type="match status" value="1"/>
</dbReference>
<dbReference type="EMBL" id="PCWM01000032">
    <property type="protein sequence ID" value="PIR03202.1"/>
    <property type="molecule type" value="Genomic_DNA"/>
</dbReference>